<evidence type="ECO:0000256" key="5">
    <source>
        <dbReference type="ARBA" id="ARBA00023242"/>
    </source>
</evidence>
<evidence type="ECO:0000256" key="2">
    <source>
        <dbReference type="ARBA" id="ARBA00004123"/>
    </source>
</evidence>
<dbReference type="EMBL" id="OC318332">
    <property type="protein sequence ID" value="CAD7401539.1"/>
    <property type="molecule type" value="Genomic_DNA"/>
</dbReference>
<dbReference type="SUPFAM" id="SSF52058">
    <property type="entry name" value="L domain-like"/>
    <property type="match status" value="1"/>
</dbReference>
<evidence type="ECO:0000256" key="3">
    <source>
        <dbReference type="ARBA" id="ARBA00022614"/>
    </source>
</evidence>
<keyword evidence="5" id="KW-0539">Nucleus</keyword>
<dbReference type="PANTHER" id="PTHR45973">
    <property type="entry name" value="PROTEIN PHOSPHATASE 1 REGULATORY SUBUNIT SDS22-RELATED"/>
    <property type="match status" value="1"/>
</dbReference>
<dbReference type="InterPro" id="IPR032675">
    <property type="entry name" value="LRR_dom_sf"/>
</dbReference>
<dbReference type="InterPro" id="IPR050576">
    <property type="entry name" value="Cilia_flagella_integrity"/>
</dbReference>
<dbReference type="GO" id="GO:0005634">
    <property type="term" value="C:nucleus"/>
    <property type="evidence" value="ECO:0007669"/>
    <property type="project" value="UniProtKB-SubCell"/>
</dbReference>
<dbReference type="InterPro" id="IPR003591">
    <property type="entry name" value="Leu-rich_rpt_typical-subtyp"/>
</dbReference>
<evidence type="ECO:0000256" key="1">
    <source>
        <dbReference type="ARBA" id="ARBA00003843"/>
    </source>
</evidence>
<comment type="subcellular location">
    <subcellularLocation>
        <location evidence="2">Nucleus</location>
    </subcellularLocation>
</comment>
<accession>A0A7R9CSS4</accession>
<dbReference type="AlphaFoldDB" id="A0A7R9CSS4"/>
<comment type="similarity">
    <text evidence="6">Belongs to the SDS22 family.</text>
</comment>
<dbReference type="PROSITE" id="PS51450">
    <property type="entry name" value="LRR"/>
    <property type="match status" value="6"/>
</dbReference>
<comment type="function">
    <text evidence="1">Cilium-specific protein required for cilia structures.</text>
</comment>
<dbReference type="Gene3D" id="3.80.10.10">
    <property type="entry name" value="Ribonuclease Inhibitor"/>
    <property type="match status" value="2"/>
</dbReference>
<dbReference type="InterPro" id="IPR025875">
    <property type="entry name" value="Leu-rich_rpt_4"/>
</dbReference>
<gene>
    <name evidence="8" type="ORF">TCEB3V08_LOCUS6048</name>
</gene>
<dbReference type="Pfam" id="PF12799">
    <property type="entry name" value="LRR_4"/>
    <property type="match status" value="1"/>
</dbReference>
<dbReference type="Pfam" id="PF14580">
    <property type="entry name" value="LRR_9"/>
    <property type="match status" value="1"/>
</dbReference>
<protein>
    <recommendedName>
        <fullName evidence="7">Dynein axonemal assembly factor 1 homolog</fullName>
    </recommendedName>
</protein>
<dbReference type="InterPro" id="IPR001611">
    <property type="entry name" value="Leu-rich_rpt"/>
</dbReference>
<dbReference type="SMART" id="SM00365">
    <property type="entry name" value="LRR_SD22"/>
    <property type="match status" value="9"/>
</dbReference>
<keyword evidence="4" id="KW-0677">Repeat</keyword>
<evidence type="ECO:0000313" key="8">
    <source>
        <dbReference type="EMBL" id="CAD7401539.1"/>
    </source>
</evidence>
<dbReference type="SMART" id="SM00369">
    <property type="entry name" value="LRR_TYP"/>
    <property type="match status" value="5"/>
</dbReference>
<reference evidence="8" key="1">
    <citation type="submission" date="2020-11" db="EMBL/GenBank/DDBJ databases">
        <authorList>
            <person name="Tran Van P."/>
        </authorList>
    </citation>
    <scope>NUCLEOTIDE SEQUENCE</scope>
</reference>
<sequence>MADKDKPENSGDKKVAKTASIDTNISIGETAEIGNCGDGEEKDGEIVLIDPDTEGVTKCDLVIGVIQELELNHQRIRRIDNLEPLTCVERLYLRWNLIKKIENLDTLTTLKELELYDNQITTLENLSSLVNLEILDVSFNRIREIQGLDNLLKLEKLFLCTNKITKIQNLSHLKNLTLLELGDNKLRVSRPLYKLSSAKFGNNSNRLTKIENLGNLKKLEQLYLSENGFKVIEGLEDLTELTTLDLANNKITLIQNIDHLHKLEEFWMNDNLVEDWLCVDKLSANKRLVTVYLEHNPLCKDPNYRRKIMLAAPWLQQIDATLCRGTPFQDSTAKPQLQSVA</sequence>
<name>A0A7R9CSS4_TIMCR</name>
<organism evidence="8">
    <name type="scientific">Timema cristinae</name>
    <name type="common">Walking stick</name>
    <dbReference type="NCBI Taxonomy" id="61476"/>
    <lineage>
        <taxon>Eukaryota</taxon>
        <taxon>Metazoa</taxon>
        <taxon>Ecdysozoa</taxon>
        <taxon>Arthropoda</taxon>
        <taxon>Hexapoda</taxon>
        <taxon>Insecta</taxon>
        <taxon>Pterygota</taxon>
        <taxon>Neoptera</taxon>
        <taxon>Polyneoptera</taxon>
        <taxon>Phasmatodea</taxon>
        <taxon>Timematodea</taxon>
        <taxon>Timematoidea</taxon>
        <taxon>Timematidae</taxon>
        <taxon>Timema</taxon>
    </lineage>
</organism>
<proteinExistence type="inferred from homology"/>
<evidence type="ECO:0000256" key="6">
    <source>
        <dbReference type="ARBA" id="ARBA00023460"/>
    </source>
</evidence>
<keyword evidence="3" id="KW-0433">Leucine-rich repeat</keyword>
<evidence type="ECO:0000256" key="4">
    <source>
        <dbReference type="ARBA" id="ARBA00022737"/>
    </source>
</evidence>
<dbReference type="PANTHER" id="PTHR45973:SF23">
    <property type="entry name" value="PROTEIN PHOSPHATASE 1 REGULATORY SUBUNIT 7"/>
    <property type="match status" value="1"/>
</dbReference>
<evidence type="ECO:0000256" key="7">
    <source>
        <dbReference type="ARBA" id="ARBA00024433"/>
    </source>
</evidence>